<evidence type="ECO:0008006" key="4">
    <source>
        <dbReference type="Google" id="ProtNLM"/>
    </source>
</evidence>
<evidence type="ECO:0000313" key="3">
    <source>
        <dbReference type="Proteomes" id="UP000708347"/>
    </source>
</evidence>
<sequence>MTSRVDAARRLGTGVLLTAVGAAIWTAASLGSAPAANATCASLFGIGNSASCTSNPTSIAIAIGTNAQAHADGLFGSAFAIGDTANARIAGGAMFNTAAAIGSAGSSYADGTLSTALALGTKSLSFAGTPSGIGDVAIVVGSVGGAEAYGNGNLALDVLSRGDARAQGTLDFALTAFGRNPSMYSNSSYAGGSLSSAINVFGEGNAVAASPIFAHPTANLAFSLGSSLTNVTAGPGPFAIAGAIGQHQANISKSGPGININGVVVVGGAAAVQPHENVIAAQHSSTPGDAAAAKSGRALHPAHVHRQTPR</sequence>
<gene>
    <name evidence="2" type="ORF">FEG63_25440</name>
</gene>
<reference evidence="2 3" key="1">
    <citation type="submission" date="2019-05" db="EMBL/GenBank/DDBJ databases">
        <title>Mycolicibacterium sphagni ENV482 genome assembly.</title>
        <authorList>
            <person name="Chen W."/>
            <person name="Faulkner N.W."/>
            <person name="Hyman M.R."/>
        </authorList>
    </citation>
    <scope>NUCLEOTIDE SEQUENCE [LARGE SCALE GENOMIC DNA]</scope>
    <source>
        <strain evidence="2 3">ENV482</strain>
    </source>
</reference>
<organism evidence="2 3">
    <name type="scientific">Mycolicibacterium sphagni</name>
    <dbReference type="NCBI Taxonomy" id="1786"/>
    <lineage>
        <taxon>Bacteria</taxon>
        <taxon>Bacillati</taxon>
        <taxon>Actinomycetota</taxon>
        <taxon>Actinomycetes</taxon>
        <taxon>Mycobacteriales</taxon>
        <taxon>Mycobacteriaceae</taxon>
        <taxon>Mycolicibacterium</taxon>
    </lineage>
</organism>
<protein>
    <recommendedName>
        <fullName evidence="4">Trimeric autotransporter adhesin YadA-like head domain-containing protein</fullName>
    </recommendedName>
</protein>
<dbReference type="EMBL" id="VBSB01000022">
    <property type="protein sequence ID" value="NTY62880.1"/>
    <property type="molecule type" value="Genomic_DNA"/>
</dbReference>
<proteinExistence type="predicted"/>
<feature type="region of interest" description="Disordered" evidence="1">
    <location>
        <begin position="283"/>
        <end position="310"/>
    </location>
</feature>
<keyword evidence="3" id="KW-1185">Reference proteome</keyword>
<comment type="caution">
    <text evidence="2">The sequence shown here is derived from an EMBL/GenBank/DDBJ whole genome shotgun (WGS) entry which is preliminary data.</text>
</comment>
<evidence type="ECO:0000313" key="2">
    <source>
        <dbReference type="EMBL" id="NTY62880.1"/>
    </source>
</evidence>
<feature type="compositionally biased region" description="Basic residues" evidence="1">
    <location>
        <begin position="300"/>
        <end position="310"/>
    </location>
</feature>
<name>A0ABX2K9K6_9MYCO</name>
<dbReference type="RefSeq" id="WP_174400579.1">
    <property type="nucleotide sequence ID" value="NZ_VBSB01000022.1"/>
</dbReference>
<dbReference type="Proteomes" id="UP000708347">
    <property type="component" value="Unassembled WGS sequence"/>
</dbReference>
<accession>A0ABX2K9K6</accession>
<evidence type="ECO:0000256" key="1">
    <source>
        <dbReference type="SAM" id="MobiDB-lite"/>
    </source>
</evidence>